<dbReference type="EMBL" id="NTFS01000190">
    <property type="protein sequence ID" value="PAX52883.1"/>
    <property type="molecule type" value="Genomic_DNA"/>
</dbReference>
<gene>
    <name evidence="1" type="ORF">CK510_16840</name>
</gene>
<name>A0A2A2TGN3_9CYAN</name>
<organism evidence="1 2">
    <name type="scientific">Brunnivagina elsteri CCALA 953</name>
    <dbReference type="NCBI Taxonomy" id="987040"/>
    <lineage>
        <taxon>Bacteria</taxon>
        <taxon>Bacillati</taxon>
        <taxon>Cyanobacteriota</taxon>
        <taxon>Cyanophyceae</taxon>
        <taxon>Nostocales</taxon>
        <taxon>Calotrichaceae</taxon>
        <taxon>Brunnivagina</taxon>
    </lineage>
</organism>
<evidence type="ECO:0000313" key="1">
    <source>
        <dbReference type="EMBL" id="PAX52883.1"/>
    </source>
</evidence>
<comment type="caution">
    <text evidence="1">The sequence shown here is derived from an EMBL/GenBank/DDBJ whole genome shotgun (WGS) entry which is preliminary data.</text>
</comment>
<dbReference type="Proteomes" id="UP000218238">
    <property type="component" value="Unassembled WGS sequence"/>
</dbReference>
<protein>
    <submittedName>
        <fullName evidence="1">Uncharacterized protein</fullName>
    </submittedName>
</protein>
<evidence type="ECO:0000313" key="2">
    <source>
        <dbReference type="Proteomes" id="UP000218238"/>
    </source>
</evidence>
<reference evidence="1 2" key="1">
    <citation type="submission" date="2017-08" db="EMBL/GenBank/DDBJ databases">
        <title>Draft genome sequence of filamentous cyanobacterium Calothrix elsteri CCALA 953.</title>
        <authorList>
            <person name="Gagunashvili A.N."/>
            <person name="Elster J."/>
            <person name="Andresson O.S."/>
        </authorList>
    </citation>
    <scope>NUCLEOTIDE SEQUENCE [LARGE SCALE GENOMIC DNA]</scope>
    <source>
        <strain evidence="1 2">CCALA 953</strain>
    </source>
</reference>
<keyword evidence="2" id="KW-1185">Reference proteome</keyword>
<sequence>MFSLLNTIAIARSQSIVADMSLLESAIADRTQVGRNLDVSNQINQTCSSQATANSFTITRRGGLPLTGNEILNSSHGWVDWRIEGSNSVVKRFEKI</sequence>
<accession>A0A2A2TGN3</accession>
<dbReference type="AlphaFoldDB" id="A0A2A2TGN3"/>
<proteinExistence type="predicted"/>